<keyword evidence="2" id="KW-1185">Reference proteome</keyword>
<evidence type="ECO:0000313" key="2">
    <source>
        <dbReference type="Proteomes" id="UP000634043"/>
    </source>
</evidence>
<name>A0ABQ1VWX4_9BACT</name>
<proteinExistence type="predicted"/>
<gene>
    <name evidence="1" type="ORF">GCM10011323_05440</name>
</gene>
<reference evidence="2" key="1">
    <citation type="journal article" date="2019" name="Int. J. Syst. Evol. Microbiol.">
        <title>The Global Catalogue of Microorganisms (GCM) 10K type strain sequencing project: providing services to taxonomists for standard genome sequencing and annotation.</title>
        <authorList>
            <consortium name="The Broad Institute Genomics Platform"/>
            <consortium name="The Broad Institute Genome Sequencing Center for Infectious Disease"/>
            <person name="Wu L."/>
            <person name="Ma J."/>
        </authorList>
    </citation>
    <scope>NUCLEOTIDE SEQUENCE [LARGE SCALE GENOMIC DNA]</scope>
    <source>
        <strain evidence="2">CGMCC 1.12749</strain>
    </source>
</reference>
<dbReference type="EMBL" id="BMFP01000001">
    <property type="protein sequence ID" value="GGG03533.1"/>
    <property type="molecule type" value="Genomic_DNA"/>
</dbReference>
<evidence type="ECO:0000313" key="1">
    <source>
        <dbReference type="EMBL" id="GGG03533.1"/>
    </source>
</evidence>
<sequence>MNVRFLFPLVLLLWGCSERDEPVPVAVPECLLVEQTSTLTYDPVLYPGNPIKPQTITTRLEYTDRQALAAIFQTDYAGLYFEKAELKYNKKGQVTEVVQKYNRYVNEYNGQGKLAKQTRFNTRTGDFKEVELGYYTLIYNSRHELAEAQYVSMSSGKPVTELMWRYTYEEGDPVSLEQLVPGADSYYHVQLS</sequence>
<organism evidence="1 2">
    <name type="scientific">Pontibacter amylolyticus</name>
    <dbReference type="NCBI Taxonomy" id="1424080"/>
    <lineage>
        <taxon>Bacteria</taxon>
        <taxon>Pseudomonadati</taxon>
        <taxon>Bacteroidota</taxon>
        <taxon>Cytophagia</taxon>
        <taxon>Cytophagales</taxon>
        <taxon>Hymenobacteraceae</taxon>
        <taxon>Pontibacter</taxon>
    </lineage>
</organism>
<protein>
    <submittedName>
        <fullName evidence="1">Uncharacterized protein</fullName>
    </submittedName>
</protein>
<accession>A0ABQ1VWX4</accession>
<comment type="caution">
    <text evidence="1">The sequence shown here is derived from an EMBL/GenBank/DDBJ whole genome shotgun (WGS) entry which is preliminary data.</text>
</comment>
<dbReference type="Proteomes" id="UP000634043">
    <property type="component" value="Unassembled WGS sequence"/>
</dbReference>